<feature type="compositionally biased region" description="Polar residues" evidence="1">
    <location>
        <begin position="1"/>
        <end position="10"/>
    </location>
</feature>
<sequence>MSDNDNTNIQAAAPADLAASPPHSHHSAETVTNNDKGSTLVDTIKSSAAMAGNIDVEKPMSPSPEKAQETSTPTSVTDVKTTSGLSDDDSDVGEDSAVQAASTISEKEDTKVNDVAKNSIEELGAAANAATSDNDDDKSVTSSTDDEKEGDDVSTTDENKVTGVSSGAAITSPEADTPENTAAVQAHKDTTSSPDAVHKSIFGGPFVKQADKVVGAENITATTEDTELRSAPALDKGKEPAYPISYDYTTTGSAPGDRATDGEIDATNDMVDIYGNPIDDETPPFSFGDWIKYLVYCEQGTQICCEFGRADKDGNIRVQKRFFVPKKLLTDFSPVFKKMLSGPWMEAKKDTMSFEDIDPMEFYRLIQVLKSGVKVPQINLGKRENILSNLCKIYLLADRYLMVDAQAWVKLSVMDYLQRLATNWHVDYQRDTVVQRDPNAEEFHNAQLMDVSNTYTLVAKMGEDRCPVKLSELSIFAAFHCPRNLLRKMWGQMDEDMTHEMGYHLVK</sequence>
<protein>
    <recommendedName>
        <fullName evidence="2">BTB domain-containing protein</fullName>
    </recommendedName>
</protein>
<accession>R8BDY6</accession>
<feature type="compositionally biased region" description="Polar residues" evidence="1">
    <location>
        <begin position="69"/>
        <end position="85"/>
    </location>
</feature>
<dbReference type="KEGG" id="tmn:UCRPA7_6772"/>
<dbReference type="InterPro" id="IPR000210">
    <property type="entry name" value="BTB/POZ_dom"/>
</dbReference>
<dbReference type="AlphaFoldDB" id="R8BDY6"/>
<dbReference type="EMBL" id="KB933264">
    <property type="protein sequence ID" value="EON97512.1"/>
    <property type="molecule type" value="Genomic_DNA"/>
</dbReference>
<dbReference type="HOGENOM" id="CLU_537681_0_0_1"/>
<evidence type="ECO:0000256" key="1">
    <source>
        <dbReference type="SAM" id="MobiDB-lite"/>
    </source>
</evidence>
<reference evidence="4" key="1">
    <citation type="journal article" date="2013" name="Genome Announc.">
        <title>Draft genome sequence of the ascomycete Phaeoacremonium aleophilum strain UCR-PA7, a causal agent of the esca disease complex in grapevines.</title>
        <authorList>
            <person name="Blanco-Ulate B."/>
            <person name="Rolshausen P."/>
            <person name="Cantu D."/>
        </authorList>
    </citation>
    <scope>NUCLEOTIDE SEQUENCE [LARGE SCALE GENOMIC DNA]</scope>
    <source>
        <strain evidence="4">UCR-PA7</strain>
    </source>
</reference>
<dbReference type="RefSeq" id="XP_007917499.1">
    <property type="nucleotide sequence ID" value="XM_007919308.1"/>
</dbReference>
<feature type="compositionally biased region" description="Low complexity" evidence="1">
    <location>
        <begin position="11"/>
        <end position="22"/>
    </location>
</feature>
<dbReference type="OrthoDB" id="5220268at2759"/>
<evidence type="ECO:0000313" key="3">
    <source>
        <dbReference type="EMBL" id="EON97512.1"/>
    </source>
</evidence>
<evidence type="ECO:0000259" key="2">
    <source>
        <dbReference type="PROSITE" id="PS50097"/>
    </source>
</evidence>
<dbReference type="SMART" id="SM00225">
    <property type="entry name" value="BTB"/>
    <property type="match status" value="1"/>
</dbReference>
<feature type="compositionally biased region" description="Polar residues" evidence="1">
    <location>
        <begin position="29"/>
        <end position="46"/>
    </location>
</feature>
<feature type="domain" description="BTB" evidence="2">
    <location>
        <begin position="310"/>
        <end position="372"/>
    </location>
</feature>
<dbReference type="Gene3D" id="3.30.710.10">
    <property type="entry name" value="Potassium Channel Kv1.1, Chain A"/>
    <property type="match status" value="1"/>
</dbReference>
<feature type="compositionally biased region" description="Basic and acidic residues" evidence="1">
    <location>
        <begin position="105"/>
        <end position="114"/>
    </location>
</feature>
<dbReference type="GeneID" id="19327463"/>
<proteinExistence type="predicted"/>
<feature type="region of interest" description="Disordered" evidence="1">
    <location>
        <begin position="235"/>
        <end position="263"/>
    </location>
</feature>
<keyword evidence="4" id="KW-1185">Reference proteome</keyword>
<feature type="region of interest" description="Disordered" evidence="1">
    <location>
        <begin position="1"/>
        <end position="197"/>
    </location>
</feature>
<dbReference type="SUPFAM" id="SSF54695">
    <property type="entry name" value="POZ domain"/>
    <property type="match status" value="1"/>
</dbReference>
<evidence type="ECO:0000313" key="4">
    <source>
        <dbReference type="Proteomes" id="UP000014074"/>
    </source>
</evidence>
<gene>
    <name evidence="3" type="ORF">UCRPA7_6772</name>
</gene>
<dbReference type="Proteomes" id="UP000014074">
    <property type="component" value="Unassembled WGS sequence"/>
</dbReference>
<name>R8BDY6_PHAM7</name>
<dbReference type="InterPro" id="IPR011333">
    <property type="entry name" value="SKP1/BTB/POZ_sf"/>
</dbReference>
<feature type="compositionally biased region" description="Acidic residues" evidence="1">
    <location>
        <begin position="144"/>
        <end position="155"/>
    </location>
</feature>
<dbReference type="PROSITE" id="PS50097">
    <property type="entry name" value="BTB"/>
    <property type="match status" value="1"/>
</dbReference>
<organism evidence="3 4">
    <name type="scientific">Phaeoacremonium minimum (strain UCR-PA7)</name>
    <name type="common">Esca disease fungus</name>
    <name type="synonym">Togninia minima</name>
    <dbReference type="NCBI Taxonomy" id="1286976"/>
    <lineage>
        <taxon>Eukaryota</taxon>
        <taxon>Fungi</taxon>
        <taxon>Dikarya</taxon>
        <taxon>Ascomycota</taxon>
        <taxon>Pezizomycotina</taxon>
        <taxon>Sordariomycetes</taxon>
        <taxon>Sordariomycetidae</taxon>
        <taxon>Togniniales</taxon>
        <taxon>Togniniaceae</taxon>
        <taxon>Phaeoacremonium</taxon>
    </lineage>
</organism>
<dbReference type="Pfam" id="PF00651">
    <property type="entry name" value="BTB"/>
    <property type="match status" value="1"/>
</dbReference>